<accession>A0ABQ0GKG3</accession>
<dbReference type="PROSITE" id="PS50048">
    <property type="entry name" value="ZN2_CY6_FUNGAL_2"/>
    <property type="match status" value="1"/>
</dbReference>
<evidence type="ECO:0000256" key="4">
    <source>
        <dbReference type="ARBA" id="ARBA00023163"/>
    </source>
</evidence>
<keyword evidence="4" id="KW-0804">Transcription</keyword>
<feature type="domain" description="Zn(2)-C6 fungal-type" evidence="7">
    <location>
        <begin position="13"/>
        <end position="50"/>
    </location>
</feature>
<evidence type="ECO:0000256" key="6">
    <source>
        <dbReference type="SAM" id="MobiDB-lite"/>
    </source>
</evidence>
<keyword evidence="3" id="KW-0238">DNA-binding</keyword>
<comment type="caution">
    <text evidence="8">The sequence shown here is derived from an EMBL/GenBank/DDBJ whole genome shotgun (WGS) entry which is preliminary data.</text>
</comment>
<feature type="compositionally biased region" description="Low complexity" evidence="6">
    <location>
        <begin position="165"/>
        <end position="177"/>
    </location>
</feature>
<protein>
    <submittedName>
        <fullName evidence="8">Transcriptional regulator LovE</fullName>
    </submittedName>
</protein>
<dbReference type="Pfam" id="PF00172">
    <property type="entry name" value="Zn_clus"/>
    <property type="match status" value="1"/>
</dbReference>
<evidence type="ECO:0000259" key="7">
    <source>
        <dbReference type="PROSITE" id="PS50048"/>
    </source>
</evidence>
<gene>
    <name evidence="8" type="ORF">MFIFM68171_08453</name>
</gene>
<feature type="compositionally biased region" description="Basic and acidic residues" evidence="6">
    <location>
        <begin position="58"/>
        <end position="68"/>
    </location>
</feature>
<evidence type="ECO:0000256" key="2">
    <source>
        <dbReference type="ARBA" id="ARBA00023015"/>
    </source>
</evidence>
<keyword evidence="2" id="KW-0805">Transcription regulation</keyword>
<keyword evidence="9" id="KW-1185">Reference proteome</keyword>
<dbReference type="InterPro" id="IPR036864">
    <property type="entry name" value="Zn2-C6_fun-type_DNA-bd_sf"/>
</dbReference>
<evidence type="ECO:0000313" key="8">
    <source>
        <dbReference type="EMBL" id="GAB1318243.1"/>
    </source>
</evidence>
<dbReference type="SUPFAM" id="SSF57701">
    <property type="entry name" value="Zn2/Cys6 DNA-binding domain"/>
    <property type="match status" value="1"/>
</dbReference>
<evidence type="ECO:0000256" key="5">
    <source>
        <dbReference type="ARBA" id="ARBA00023242"/>
    </source>
</evidence>
<feature type="compositionally biased region" description="Polar residues" evidence="6">
    <location>
        <begin position="96"/>
        <end position="106"/>
    </location>
</feature>
<keyword evidence="5" id="KW-0539">Nucleus</keyword>
<name>A0ABQ0GKG3_9PEZI</name>
<dbReference type="PANTHER" id="PTHR31845:SF17">
    <property type="entry name" value="ZN(II)2CYS6 TRANSCRIPTION FACTOR (EUROFUNG)"/>
    <property type="match status" value="1"/>
</dbReference>
<evidence type="ECO:0000313" key="9">
    <source>
        <dbReference type="Proteomes" id="UP001628179"/>
    </source>
</evidence>
<evidence type="ECO:0000256" key="3">
    <source>
        <dbReference type="ARBA" id="ARBA00023125"/>
    </source>
</evidence>
<organism evidence="8 9">
    <name type="scientific">Madurella fahalii</name>
    <dbReference type="NCBI Taxonomy" id="1157608"/>
    <lineage>
        <taxon>Eukaryota</taxon>
        <taxon>Fungi</taxon>
        <taxon>Dikarya</taxon>
        <taxon>Ascomycota</taxon>
        <taxon>Pezizomycotina</taxon>
        <taxon>Sordariomycetes</taxon>
        <taxon>Sordariomycetidae</taxon>
        <taxon>Sordariales</taxon>
        <taxon>Sordariales incertae sedis</taxon>
        <taxon>Madurella</taxon>
    </lineage>
</organism>
<dbReference type="GeneID" id="98179196"/>
<sequence>MTPAHGYQSIRSSCERCRSQKLKCTLSSGAWPEGTPPCQRCLKARVPCVFGRRLRTVKDKEHDKKASRGESTTAPTAVAGSYISSNTAQEKHAPEGSSSQPATASLDNDPIQSWAHAPSSPFPQSPRANEASDGSGQEKDGLADFCYGGGSCLVDMTMFDGELSLTTPTMTSSSSMDSETDHHPSHGLHSQAVTAGCTATTAWSTGDTNVSKPELLQRLLHLVAEIHESFKLLEGGPWLGQDDSAIAPTLDNYPIGSILHLSREFAAIVEVAQAHADPAGPFEDKADADAAMNFALRHRYRDSDLEAASNPADGFNANAIDTPTCLLILNCYVSLTKLYETMLRHFQKHLSLLPSPSVCWPEAGGMSERCLNLGELPPTDAACSRIHTAIRLLLASLDRIEAAIELPAPLRSTGAALQGGSGAAYWGIEPTDWDGATAGGMALDAASEFTYSGDPKKTSFFLLLRQEAIICAGGFQDGFGELSGRAATVKELLREKMGL</sequence>
<dbReference type="InterPro" id="IPR051089">
    <property type="entry name" value="prtT"/>
</dbReference>
<feature type="region of interest" description="Disordered" evidence="6">
    <location>
        <begin position="165"/>
        <end position="189"/>
    </location>
</feature>
<dbReference type="InterPro" id="IPR001138">
    <property type="entry name" value="Zn2Cys6_DnaBD"/>
</dbReference>
<proteinExistence type="predicted"/>
<dbReference type="SMART" id="SM00066">
    <property type="entry name" value="GAL4"/>
    <property type="match status" value="1"/>
</dbReference>
<dbReference type="EMBL" id="BAAFSV010000004">
    <property type="protein sequence ID" value="GAB1318243.1"/>
    <property type="molecule type" value="Genomic_DNA"/>
</dbReference>
<comment type="subcellular location">
    <subcellularLocation>
        <location evidence="1">Nucleus</location>
    </subcellularLocation>
</comment>
<dbReference type="RefSeq" id="XP_070919974.1">
    <property type="nucleotide sequence ID" value="XM_071063873.1"/>
</dbReference>
<dbReference type="Proteomes" id="UP001628179">
    <property type="component" value="Unassembled WGS sequence"/>
</dbReference>
<reference evidence="8 9" key="1">
    <citation type="submission" date="2024-09" db="EMBL/GenBank/DDBJ databases">
        <title>Itraconazole resistance in Madurella fahalii resulting from another homologue of gene encoding cytochrome P450 14-alpha sterol demethylase (CYP51).</title>
        <authorList>
            <person name="Yoshioka I."/>
            <person name="Fahal A.H."/>
            <person name="Kaneko S."/>
            <person name="Yaguchi T."/>
        </authorList>
    </citation>
    <scope>NUCLEOTIDE SEQUENCE [LARGE SCALE GENOMIC DNA]</scope>
    <source>
        <strain evidence="8 9">IFM 68171</strain>
    </source>
</reference>
<evidence type="ECO:0000256" key="1">
    <source>
        <dbReference type="ARBA" id="ARBA00004123"/>
    </source>
</evidence>
<dbReference type="CDD" id="cd00067">
    <property type="entry name" value="GAL4"/>
    <property type="match status" value="1"/>
</dbReference>
<dbReference type="Gene3D" id="4.10.240.10">
    <property type="entry name" value="Zn(2)-C6 fungal-type DNA-binding domain"/>
    <property type="match status" value="1"/>
</dbReference>
<feature type="region of interest" description="Disordered" evidence="6">
    <location>
        <begin position="58"/>
        <end position="138"/>
    </location>
</feature>
<dbReference type="PANTHER" id="PTHR31845">
    <property type="entry name" value="FINGER DOMAIN PROTEIN, PUTATIVE-RELATED"/>
    <property type="match status" value="1"/>
</dbReference>